<accession>A0A3G8M1Q3</accession>
<dbReference type="RefSeq" id="WP_124737191.1">
    <property type="nucleotide sequence ID" value="NZ_CP034086.1"/>
</dbReference>
<evidence type="ECO:0000256" key="3">
    <source>
        <dbReference type="ARBA" id="ARBA00022691"/>
    </source>
</evidence>
<gene>
    <name evidence="6" type="ORF">EHO51_00120</name>
</gene>
<organism evidence="6 7">
    <name type="scientific">Methylocystis rosea</name>
    <dbReference type="NCBI Taxonomy" id="173366"/>
    <lineage>
        <taxon>Bacteria</taxon>
        <taxon>Pseudomonadati</taxon>
        <taxon>Pseudomonadota</taxon>
        <taxon>Alphaproteobacteria</taxon>
        <taxon>Hyphomicrobiales</taxon>
        <taxon>Methylocystaceae</taxon>
        <taxon>Methylocystis</taxon>
    </lineage>
</organism>
<dbReference type="AlphaFoldDB" id="A0A3G8M1Q3"/>
<evidence type="ECO:0008006" key="8">
    <source>
        <dbReference type="Google" id="ProtNLM"/>
    </source>
</evidence>
<evidence type="ECO:0000256" key="4">
    <source>
        <dbReference type="ARBA" id="ARBA00022929"/>
    </source>
</evidence>
<dbReference type="SUPFAM" id="SSF55729">
    <property type="entry name" value="Acyl-CoA N-acyltransferases (Nat)"/>
    <property type="match status" value="1"/>
</dbReference>
<evidence type="ECO:0000256" key="2">
    <source>
        <dbReference type="ARBA" id="ARBA00022679"/>
    </source>
</evidence>
<dbReference type="Pfam" id="PF00765">
    <property type="entry name" value="Autoind_synth"/>
    <property type="match status" value="1"/>
</dbReference>
<name>A0A3G8M1Q3_9HYPH</name>
<keyword evidence="3" id="KW-0949">S-adenosyl-L-methionine</keyword>
<evidence type="ECO:0000313" key="6">
    <source>
        <dbReference type="EMBL" id="AZG75285.1"/>
    </source>
</evidence>
<dbReference type="PANTHER" id="PTHR39322:SF1">
    <property type="entry name" value="ISOVALERYL-HOMOSERINE LACTONE SYNTHASE"/>
    <property type="match status" value="1"/>
</dbReference>
<dbReference type="PROSITE" id="PS51187">
    <property type="entry name" value="AUTOINDUCER_SYNTH_2"/>
    <property type="match status" value="1"/>
</dbReference>
<dbReference type="GO" id="GO:0016740">
    <property type="term" value="F:transferase activity"/>
    <property type="evidence" value="ECO:0007669"/>
    <property type="project" value="UniProtKB-KW"/>
</dbReference>
<comment type="similarity">
    <text evidence="5">Belongs to the autoinducer synthase family.</text>
</comment>
<evidence type="ECO:0000256" key="1">
    <source>
        <dbReference type="ARBA" id="ARBA00022654"/>
    </source>
</evidence>
<dbReference type="PANTHER" id="PTHR39322">
    <property type="entry name" value="ACYL-HOMOSERINE-LACTONE SYNTHASE"/>
    <property type="match status" value="1"/>
</dbReference>
<keyword evidence="1 5" id="KW-0673">Quorum sensing</keyword>
<keyword evidence="4 5" id="KW-0071">Autoinducer synthesis</keyword>
<evidence type="ECO:0000256" key="5">
    <source>
        <dbReference type="PROSITE-ProRule" id="PRU00533"/>
    </source>
</evidence>
<dbReference type="InterPro" id="IPR001690">
    <property type="entry name" value="Autoind_synthase"/>
</dbReference>
<proteinExistence type="inferred from homology"/>
<reference evidence="6 7" key="1">
    <citation type="submission" date="2018-11" db="EMBL/GenBank/DDBJ databases">
        <title>Genome squencing of methanotrophic bacteria isolated from alkaline groundwater in Korea.</title>
        <authorList>
            <person name="Nguyen L.N."/>
        </authorList>
    </citation>
    <scope>NUCLEOTIDE SEQUENCE [LARGE SCALE GENOMIC DNA]</scope>
    <source>
        <strain evidence="6 7">GW6</strain>
    </source>
</reference>
<keyword evidence="2" id="KW-0808">Transferase</keyword>
<dbReference type="EMBL" id="CP034086">
    <property type="protein sequence ID" value="AZG75285.1"/>
    <property type="molecule type" value="Genomic_DNA"/>
</dbReference>
<sequence>MANVSDNSTAIFFEDQASDARAAEIRRFRKRIFVENKGWKLRVNGEEERDDYDACGAILCGLWQDKHLIGSFRAQRCDRPYLSAEVFSHLSDNQPLPKASDAWEISRFAAAPNRSDAGVQLYALLIAFAQTRSARCLIAVADMQHERLMRRLGIVTRRYGESKQVGTDRFQKPIFAVLGEIPIASQPAALLEKLTQRLQNVEIIDETLVLGHIALSA</sequence>
<dbReference type="GO" id="GO:0007165">
    <property type="term" value="P:signal transduction"/>
    <property type="evidence" value="ECO:0007669"/>
    <property type="project" value="TreeGrafter"/>
</dbReference>
<protein>
    <recommendedName>
        <fullName evidence="8">Acyl-homoserine-lactone synthase</fullName>
    </recommendedName>
</protein>
<dbReference type="InterPro" id="IPR016181">
    <property type="entry name" value="Acyl_CoA_acyltransferase"/>
</dbReference>
<dbReference type="GO" id="GO:0009372">
    <property type="term" value="P:quorum sensing"/>
    <property type="evidence" value="ECO:0007669"/>
    <property type="project" value="UniProtKB-UniRule"/>
</dbReference>
<dbReference type="KEGG" id="mros:EHO51_00120"/>
<dbReference type="Gene3D" id="3.40.630.30">
    <property type="match status" value="1"/>
</dbReference>
<dbReference type="Proteomes" id="UP000273982">
    <property type="component" value="Chromosome"/>
</dbReference>
<evidence type="ECO:0000313" key="7">
    <source>
        <dbReference type="Proteomes" id="UP000273982"/>
    </source>
</evidence>